<keyword evidence="12" id="KW-1185">Reference proteome</keyword>
<keyword evidence="6" id="KW-0539">Nucleus</keyword>
<protein>
    <recommendedName>
        <fullName evidence="13">Heh2p</fullName>
    </recommendedName>
</protein>
<dbReference type="InterPro" id="IPR041885">
    <property type="entry name" value="MAN1_winged_helix_dom"/>
</dbReference>
<keyword evidence="3 8" id="KW-0812">Transmembrane</keyword>
<dbReference type="GO" id="GO:0003682">
    <property type="term" value="F:chromatin binding"/>
    <property type="evidence" value="ECO:0007669"/>
    <property type="project" value="InterPro"/>
</dbReference>
<dbReference type="InterPro" id="IPR018996">
    <property type="entry name" value="Man1/Src1-like_C"/>
</dbReference>
<feature type="compositionally biased region" description="Basic and acidic residues" evidence="7">
    <location>
        <begin position="47"/>
        <end position="75"/>
    </location>
</feature>
<evidence type="ECO:0008006" key="13">
    <source>
        <dbReference type="Google" id="ProtNLM"/>
    </source>
</evidence>
<evidence type="ECO:0000313" key="12">
    <source>
        <dbReference type="Proteomes" id="UP001161438"/>
    </source>
</evidence>
<evidence type="ECO:0000256" key="8">
    <source>
        <dbReference type="SAM" id="Phobius"/>
    </source>
</evidence>
<dbReference type="InterPro" id="IPR044780">
    <property type="entry name" value="Heh2/Src1"/>
</dbReference>
<dbReference type="EMBL" id="OX365760">
    <property type="protein sequence ID" value="CAI4038310.1"/>
    <property type="molecule type" value="Genomic_DNA"/>
</dbReference>
<evidence type="ECO:0000256" key="5">
    <source>
        <dbReference type="ARBA" id="ARBA00023136"/>
    </source>
</evidence>
<reference evidence="11" key="1">
    <citation type="submission" date="2022-10" db="EMBL/GenBank/DDBJ databases">
        <authorList>
            <person name="Byrne P K."/>
        </authorList>
    </citation>
    <scope>NUCLEOTIDE SEQUENCE</scope>
    <source>
        <strain evidence="11">IFO1815</strain>
    </source>
</reference>
<dbReference type="AlphaFoldDB" id="A0AA35NHK3"/>
<evidence type="ECO:0000256" key="6">
    <source>
        <dbReference type="ARBA" id="ARBA00023242"/>
    </source>
</evidence>
<dbReference type="GO" id="GO:0034399">
    <property type="term" value="C:nuclear periphery"/>
    <property type="evidence" value="ECO:0007669"/>
    <property type="project" value="TreeGrafter"/>
</dbReference>
<feature type="domain" description="Man1/Src1-like C-terminal" evidence="9">
    <location>
        <begin position="326"/>
        <end position="659"/>
    </location>
</feature>
<feature type="compositionally biased region" description="Basic and acidic residues" evidence="7">
    <location>
        <begin position="91"/>
        <end position="123"/>
    </location>
</feature>
<dbReference type="InterPro" id="IPR025856">
    <property type="entry name" value="HeH/LEM_domain"/>
</dbReference>
<dbReference type="PANTHER" id="PTHR47808">
    <property type="entry name" value="INNER NUCLEAR MEMBRANE PROTEIN HEH2-RELATED"/>
    <property type="match status" value="1"/>
</dbReference>
<keyword evidence="2" id="KW-0597">Phosphoprotein</keyword>
<dbReference type="Gene3D" id="1.10.10.1180">
    <property type="entry name" value="MAN1, winged-helix domain"/>
    <property type="match status" value="1"/>
</dbReference>
<organism evidence="11 12">
    <name type="scientific">Saccharomyces mikatae IFO 1815</name>
    <dbReference type="NCBI Taxonomy" id="226126"/>
    <lineage>
        <taxon>Eukaryota</taxon>
        <taxon>Fungi</taxon>
        <taxon>Dikarya</taxon>
        <taxon>Ascomycota</taxon>
        <taxon>Saccharomycotina</taxon>
        <taxon>Saccharomycetes</taxon>
        <taxon>Saccharomycetales</taxon>
        <taxon>Saccharomycetaceae</taxon>
        <taxon>Saccharomyces</taxon>
    </lineage>
</organism>
<dbReference type="Pfam" id="PF12949">
    <property type="entry name" value="HeH"/>
    <property type="match status" value="1"/>
</dbReference>
<evidence type="ECO:0000313" key="11">
    <source>
        <dbReference type="EMBL" id="CAI4038310.1"/>
    </source>
</evidence>
<evidence type="ECO:0000256" key="4">
    <source>
        <dbReference type="ARBA" id="ARBA00022989"/>
    </source>
</evidence>
<dbReference type="PANTHER" id="PTHR47808:SF2">
    <property type="entry name" value="LEM DOMAIN-CONTAINING PROTEIN 2"/>
    <property type="match status" value="1"/>
</dbReference>
<evidence type="ECO:0000256" key="1">
    <source>
        <dbReference type="ARBA" id="ARBA00004540"/>
    </source>
</evidence>
<accession>A0AA35NHK3</accession>
<dbReference type="CDD" id="cd12935">
    <property type="entry name" value="LEM_like"/>
    <property type="match status" value="1"/>
</dbReference>
<evidence type="ECO:0000256" key="7">
    <source>
        <dbReference type="SAM" id="MobiDB-lite"/>
    </source>
</evidence>
<name>A0AA35NHK3_SACMI</name>
<dbReference type="GO" id="GO:0071763">
    <property type="term" value="P:nuclear membrane organization"/>
    <property type="evidence" value="ECO:0007669"/>
    <property type="project" value="TreeGrafter"/>
</dbReference>
<keyword evidence="4 8" id="KW-1133">Transmembrane helix</keyword>
<comment type="subcellular location">
    <subcellularLocation>
        <location evidence="1">Nucleus inner membrane</location>
    </subcellularLocation>
</comment>
<evidence type="ECO:0000256" key="3">
    <source>
        <dbReference type="ARBA" id="ARBA00022692"/>
    </source>
</evidence>
<dbReference type="GO" id="GO:0005637">
    <property type="term" value="C:nuclear inner membrane"/>
    <property type="evidence" value="ECO:0007669"/>
    <property type="project" value="UniProtKB-SubCell"/>
</dbReference>
<dbReference type="Proteomes" id="UP001161438">
    <property type="component" value="Chromosome 4"/>
</dbReference>
<dbReference type="GO" id="GO:0005783">
    <property type="term" value="C:endoplasmic reticulum"/>
    <property type="evidence" value="ECO:0007669"/>
    <property type="project" value="TreeGrafter"/>
</dbReference>
<feature type="region of interest" description="Disordered" evidence="7">
    <location>
        <begin position="263"/>
        <end position="291"/>
    </location>
</feature>
<evidence type="ECO:0000256" key="2">
    <source>
        <dbReference type="ARBA" id="ARBA00022553"/>
    </source>
</evidence>
<keyword evidence="5 8" id="KW-0472">Membrane</keyword>
<evidence type="ECO:0000259" key="10">
    <source>
        <dbReference type="Pfam" id="PF12949"/>
    </source>
</evidence>
<feature type="domain" description="HeH/LEM" evidence="10">
    <location>
        <begin position="8"/>
        <end position="42"/>
    </location>
</feature>
<feature type="compositionally biased region" description="Basic residues" evidence="7">
    <location>
        <begin position="124"/>
        <end position="134"/>
    </location>
</feature>
<feature type="transmembrane region" description="Helical" evidence="8">
    <location>
        <begin position="317"/>
        <end position="338"/>
    </location>
</feature>
<dbReference type="InterPro" id="IPR036361">
    <property type="entry name" value="SAP_dom_sf"/>
</dbReference>
<dbReference type="GeneID" id="80917521"/>
<sequence>MNYKGLDPKTLKVGQLRRVLVENGVTFPANARKPALVKLFEENVRQRLESSSKISKAKDSIQRATKSEAKNTDRKKTLKIKKLETSSTESKTARIENVETKKRAREQISTDNIDKAQGKEEKSPKKKRKKRSSKASKALGSPSKSKVEKEETSVTLTSEVKTEDNKMDPLNVKLTTGECTKPELPNLKVSNEFLVQLNKELASAATENYDHSIKTKKLSSIRAKRKGSIDASTETEARNKSVLMENNNKEVQDELKAVMEKLVKNSQTPDNEDKKISKKLLSKTNKPSPKGYRRYSLANKTKRVIDTMRPFVAHALIWLWNIALYLLIVLPLLFGLWYREQRIRIGYCGHEKSMKSLALSAFPQTERVDEFLKYYRPDCLQCPKHGKCSSFMNVECESGYELRSSILETYGIFPFPKYCAKDESKEKEVDELVWKVSELLRKKNARIDCGEGKNLFESGETGTKLYDIFSHSRPSWENQREFNEHWKNVLEILKSKEEIVWLPLDHRTDGKAGRFESNDTDYVFRSNSKKWVKLQCHLETSIQDFIKKYGGPILAILGVLFIIKKIQSTLDDYVQAEQIIEKMVKEAIDKLKSVKKNEDEQPFLTTVQLRTILLRDISSIKEQNSLWAQTKNKIIKEQSENIELYLLEENGEIMTCWEWKE</sequence>
<evidence type="ECO:0000259" key="9">
    <source>
        <dbReference type="Pfam" id="PF09402"/>
    </source>
</evidence>
<dbReference type="Gene3D" id="1.10.720.30">
    <property type="entry name" value="SAP domain"/>
    <property type="match status" value="1"/>
</dbReference>
<dbReference type="Pfam" id="PF09402">
    <property type="entry name" value="MSC"/>
    <property type="match status" value="1"/>
</dbReference>
<gene>
    <name evidence="11" type="primary">SMKI04G6530</name>
    <name evidence="11" type="ORF">SMKI_04G6530</name>
</gene>
<feature type="region of interest" description="Disordered" evidence="7">
    <location>
        <begin position="47"/>
        <end position="162"/>
    </location>
</feature>
<dbReference type="RefSeq" id="XP_056081425.1">
    <property type="nucleotide sequence ID" value="XM_056221656.1"/>
</dbReference>
<proteinExistence type="predicted"/>